<feature type="transmembrane region" description="Helical" evidence="2">
    <location>
        <begin position="859"/>
        <end position="879"/>
    </location>
</feature>
<dbReference type="AlphaFoldDB" id="A0A0F7TER2"/>
<dbReference type="InterPro" id="IPR029044">
    <property type="entry name" value="Nucleotide-diphossugar_trans"/>
</dbReference>
<feature type="transmembrane region" description="Helical" evidence="2">
    <location>
        <begin position="820"/>
        <end position="847"/>
    </location>
</feature>
<organism evidence="5 6">
    <name type="scientific">Penicillium brasilianum</name>
    <dbReference type="NCBI Taxonomy" id="104259"/>
    <lineage>
        <taxon>Eukaryota</taxon>
        <taxon>Fungi</taxon>
        <taxon>Dikarya</taxon>
        <taxon>Ascomycota</taxon>
        <taxon>Pezizomycotina</taxon>
        <taxon>Eurotiomycetes</taxon>
        <taxon>Eurotiomycetidae</taxon>
        <taxon>Eurotiales</taxon>
        <taxon>Aspergillaceae</taxon>
        <taxon>Penicillium</taxon>
    </lineage>
</organism>
<feature type="compositionally biased region" description="Basic and acidic residues" evidence="1">
    <location>
        <begin position="25"/>
        <end position="36"/>
    </location>
</feature>
<sequence>MSPNYIGDSLSKELPSLEEWPLSSDKSHEGRVEGHASGESQEGPNEDGYSHSRSSTPYIDAADIGRVLSPGPCSGSNTRSRGGPPSVAHSLVSPSISESGEGEDPSSMVRYLARRATLLGWFDESEVEQGAQNWSSTCISLRQADNEYSFFPCNANPALADAITRLGETAAIAMSSRFTSAVIDLIIPGQKSLVVENTSARIPIVYCLNDVNSDLVHFARACIIVQERLVLVWSHNAGAILNVAFDVERQLGKKSPRISNMTTPRVSGRSSPLDPELRNSTQVSTKANSADIPVRGALDEKHEIYSKAVALEEGIEEDNTPVDLEGNLAPRPAHRVHAFKISFAIMLVILTQALGVSRLINEFAWDGSYTRFALVVTIPPLALFSLFFFIVLVTSAFQLFLPASFCLKNSKFHSAIKPNPKFHRDYGLPHITIQMPVYKEGLKGVIVPTMMSVLAAVQYYEEQGGTASVFINDDGMQCIQPELAEARKQYYQEHGIGYTARLPNRKSSSKKRRGVFSWFRMSKSVKENTEAKEEEEDTSSPQAIANKIGFERKGKFKKASNMNYGLAFSNRVEDELTRLTQLECQQRGYTTDDLTVEDDDRLYQQALANMLAEDEGHTWAEGNIRIGEIILIIDCDTRVPVDCLLYGALEMHESPEVAIIQHGSGVMQVVHNMFENGITYFTDVVYTAIKYGVGSGDVSPFVGHNAFLRWKAIQSIQFVDPSDGQTKWWSDAHVSEDFDISLRLQMQGMTVRLATYHNGGFKEGVSLTLYDELTRWEKYAYGCNELVFNPFYQWPYKGPVTRLFLRFLWSNMPVTSKVTIIAYIFTYYAIASGMMLSVVNYIIVGLFNSEIDHIYLRSWGIWISLVVVFNGVASVAFSMARHQLKEMVFWKALLKSALWLPFLVIFFGGISLNCAKAILCHAFSINIEWASTAKEPGPSGFFIGLDKMVKQFKYTWAICLFLAAVMIFMALGTPWGWQIKPGEYSTASIAIGPLAIQICNAAILPLILGLN</sequence>
<feature type="transmembrane region" description="Helical" evidence="2">
    <location>
        <begin position="954"/>
        <end position="977"/>
    </location>
</feature>
<feature type="domain" description="Glycosyltransferase 2-like" evidence="3">
    <location>
        <begin position="629"/>
        <end position="837"/>
    </location>
</feature>
<feature type="region of interest" description="Disordered" evidence="1">
    <location>
        <begin position="257"/>
        <end position="285"/>
    </location>
</feature>
<dbReference type="OrthoDB" id="38531at2759"/>
<evidence type="ECO:0000259" key="4">
    <source>
        <dbReference type="Pfam" id="PF25550"/>
    </source>
</evidence>
<feature type="transmembrane region" description="Helical" evidence="2">
    <location>
        <begin position="372"/>
        <end position="401"/>
    </location>
</feature>
<dbReference type="Proteomes" id="UP000042958">
    <property type="component" value="Unassembled WGS sequence"/>
</dbReference>
<evidence type="ECO:0000313" key="6">
    <source>
        <dbReference type="Proteomes" id="UP000042958"/>
    </source>
</evidence>
<keyword evidence="2" id="KW-0472">Membrane</keyword>
<proteinExistence type="predicted"/>
<dbReference type="PANTHER" id="PTHR35408">
    <property type="entry name" value="CHROMOSOME 15, WHOLE GENOME SHOTGUN SEQUENCE"/>
    <property type="match status" value="1"/>
</dbReference>
<accession>A0A0F7TER2</accession>
<dbReference type="Pfam" id="PF13632">
    <property type="entry name" value="Glyco_trans_2_3"/>
    <property type="match status" value="1"/>
</dbReference>
<evidence type="ECO:0000256" key="2">
    <source>
        <dbReference type="SAM" id="Phobius"/>
    </source>
</evidence>
<reference evidence="6" key="1">
    <citation type="journal article" date="2015" name="Genome Announc.">
        <title>Draft genome sequence of the fungus Penicillium brasilianum MG11.</title>
        <authorList>
            <person name="Horn F."/>
            <person name="Linde J."/>
            <person name="Mattern D.J."/>
            <person name="Walther G."/>
            <person name="Guthke R."/>
            <person name="Brakhage A.A."/>
            <person name="Valiante V."/>
        </authorList>
    </citation>
    <scope>NUCLEOTIDE SEQUENCE [LARGE SCALE GENOMIC DNA]</scope>
    <source>
        <strain evidence="6">MG11</strain>
    </source>
</reference>
<evidence type="ECO:0000256" key="1">
    <source>
        <dbReference type="SAM" id="MobiDB-lite"/>
    </source>
</evidence>
<dbReference type="STRING" id="104259.A0A0F7TER2"/>
<dbReference type="Gene3D" id="3.90.550.10">
    <property type="entry name" value="Spore Coat Polysaccharide Biosynthesis Protein SpsA, Chain A"/>
    <property type="match status" value="1"/>
</dbReference>
<dbReference type="SUPFAM" id="SSF53448">
    <property type="entry name" value="Nucleotide-diphospho-sugar transferases"/>
    <property type="match status" value="1"/>
</dbReference>
<dbReference type="InterPro" id="IPR001173">
    <property type="entry name" value="Glyco_trans_2-like"/>
</dbReference>
<protein>
    <submittedName>
        <fullName evidence="5">Uncharacterized protein</fullName>
    </submittedName>
</protein>
<keyword evidence="6" id="KW-1185">Reference proteome</keyword>
<feature type="transmembrane region" description="Helical" evidence="2">
    <location>
        <begin position="989"/>
        <end position="1010"/>
    </location>
</feature>
<evidence type="ECO:0000259" key="3">
    <source>
        <dbReference type="Pfam" id="PF13632"/>
    </source>
</evidence>
<feature type="transmembrane region" description="Helical" evidence="2">
    <location>
        <begin position="341"/>
        <end position="360"/>
    </location>
</feature>
<feature type="transmembrane region" description="Helical" evidence="2">
    <location>
        <begin position="899"/>
        <end position="919"/>
    </location>
</feature>
<gene>
    <name evidence="5" type="ORF">PMG11_01236</name>
</gene>
<keyword evidence="2" id="KW-1133">Transmembrane helix</keyword>
<feature type="region of interest" description="Disordered" evidence="1">
    <location>
        <begin position="1"/>
        <end position="105"/>
    </location>
</feature>
<feature type="domain" description="DUF7928" evidence="4">
    <location>
        <begin position="107"/>
        <end position="251"/>
    </location>
</feature>
<dbReference type="InterPro" id="IPR057688">
    <property type="entry name" value="DUF7928"/>
</dbReference>
<evidence type="ECO:0000313" key="5">
    <source>
        <dbReference type="EMBL" id="CEJ54950.1"/>
    </source>
</evidence>
<dbReference type="PANTHER" id="PTHR35408:SF2">
    <property type="entry name" value="GLYCOSYLTRANSFERASE 2-LIKE DOMAIN-CONTAINING PROTEIN"/>
    <property type="match status" value="1"/>
</dbReference>
<dbReference type="EMBL" id="CDHK01000001">
    <property type="protein sequence ID" value="CEJ54950.1"/>
    <property type="molecule type" value="Genomic_DNA"/>
</dbReference>
<name>A0A0F7TER2_PENBI</name>
<keyword evidence="2" id="KW-0812">Transmembrane</keyword>
<dbReference type="Pfam" id="PF25550">
    <property type="entry name" value="DUF7928"/>
    <property type="match status" value="1"/>
</dbReference>
<feature type="compositionally biased region" description="Polar residues" evidence="1">
    <location>
        <begin position="257"/>
        <end position="270"/>
    </location>
</feature>